<evidence type="ECO:0000313" key="7">
    <source>
        <dbReference type="EMBL" id="OXU20372.1"/>
    </source>
</evidence>
<dbReference type="AlphaFoldDB" id="A0A232EPW6"/>
<dbReference type="Proteomes" id="UP000215335">
    <property type="component" value="Unassembled WGS sequence"/>
</dbReference>
<dbReference type="OrthoDB" id="5600418at2759"/>
<dbReference type="STRING" id="543379.A0A232EPW6"/>
<dbReference type="EMBL" id="NNAY01002896">
    <property type="protein sequence ID" value="OXU20372.1"/>
    <property type="molecule type" value="Genomic_DNA"/>
</dbReference>
<accession>A0A232EPW6</accession>
<dbReference type="PROSITE" id="PS50089">
    <property type="entry name" value="ZF_RING_2"/>
    <property type="match status" value="1"/>
</dbReference>
<dbReference type="GO" id="GO:0036297">
    <property type="term" value="P:interstrand cross-link repair"/>
    <property type="evidence" value="ECO:0007669"/>
    <property type="project" value="InterPro"/>
</dbReference>
<feature type="region of interest" description="Disordered" evidence="5">
    <location>
        <begin position="17"/>
        <end position="96"/>
    </location>
</feature>
<proteinExistence type="predicted"/>
<dbReference type="SUPFAM" id="SSF57850">
    <property type="entry name" value="RING/U-box"/>
    <property type="match status" value="1"/>
</dbReference>
<keyword evidence="1 3" id="KW-0863">Zinc-finger</keyword>
<sequence length="246" mass="27594">CYSAIAAAFLLSSDNELDSENESNDFLHDDDDSELSIPLTDMDTMDTSTIDSSNETDELEVSTAADDDSSVVGNDADDDNPQNVDHIDSDESNEELVQPAKRFKSDDTLQDDESDSVDPSQKCPICLGAWTPMGDHRLCSLRCGHLFGYKCIEQWLNSGNPSSKRCPQCNARASVRHIRFLYANKLTCVDNSELEKVKKKVQEANERYQKLSKALSKEKKRTQKYKQMYKARTLAVTADSDFCFSD</sequence>
<dbReference type="SMART" id="SM00184">
    <property type="entry name" value="RING"/>
    <property type="match status" value="1"/>
</dbReference>
<dbReference type="Gene3D" id="3.30.40.10">
    <property type="entry name" value="Zinc/RING finger domain, C3HC4 (zinc finger)"/>
    <property type="match status" value="1"/>
</dbReference>
<feature type="compositionally biased region" description="Low complexity" evidence="5">
    <location>
        <begin position="40"/>
        <end position="53"/>
    </location>
</feature>
<feature type="region of interest" description="Disordered" evidence="5">
    <location>
        <begin position="101"/>
        <end position="120"/>
    </location>
</feature>
<reference evidence="7 8" key="1">
    <citation type="journal article" date="2017" name="Curr. Biol.">
        <title>The Evolution of Venom by Co-option of Single-Copy Genes.</title>
        <authorList>
            <person name="Martinson E.O."/>
            <person name="Mrinalini"/>
            <person name="Kelkar Y.D."/>
            <person name="Chang C.H."/>
            <person name="Werren J.H."/>
        </authorList>
    </citation>
    <scope>NUCLEOTIDE SEQUENCE [LARGE SCALE GENOMIC DNA]</scope>
    <source>
        <strain evidence="7 8">Alberta</strain>
        <tissue evidence="7">Whole body</tissue>
    </source>
</reference>
<evidence type="ECO:0000313" key="8">
    <source>
        <dbReference type="Proteomes" id="UP000215335"/>
    </source>
</evidence>
<protein>
    <recommendedName>
        <fullName evidence="6">RING-type domain-containing protein</fullName>
    </recommendedName>
</protein>
<keyword evidence="4" id="KW-0175">Coiled coil</keyword>
<dbReference type="GO" id="GO:0005634">
    <property type="term" value="C:nucleus"/>
    <property type="evidence" value="ECO:0007669"/>
    <property type="project" value="InterPro"/>
</dbReference>
<dbReference type="GO" id="GO:0004842">
    <property type="term" value="F:ubiquitin-protein transferase activity"/>
    <property type="evidence" value="ECO:0007669"/>
    <property type="project" value="InterPro"/>
</dbReference>
<dbReference type="CDD" id="cd16450">
    <property type="entry name" value="mRING-C3HGC3_RFWD3"/>
    <property type="match status" value="1"/>
</dbReference>
<evidence type="ECO:0000256" key="5">
    <source>
        <dbReference type="SAM" id="MobiDB-lite"/>
    </source>
</evidence>
<feature type="compositionally biased region" description="Acidic residues" evidence="5">
    <location>
        <begin position="17"/>
        <end position="34"/>
    </location>
</feature>
<dbReference type="InterPro" id="IPR001841">
    <property type="entry name" value="Znf_RING"/>
</dbReference>
<dbReference type="Pfam" id="PF13639">
    <property type="entry name" value="zf-RING_2"/>
    <property type="match status" value="1"/>
</dbReference>
<feature type="non-terminal residue" evidence="7">
    <location>
        <position position="1"/>
    </location>
</feature>
<dbReference type="PANTHER" id="PTHR16047:SF7">
    <property type="entry name" value="E3 UBIQUITIN-PROTEIN LIGASE RFWD3"/>
    <property type="match status" value="1"/>
</dbReference>
<feature type="coiled-coil region" evidence="4">
    <location>
        <begin position="191"/>
        <end position="221"/>
    </location>
</feature>
<evidence type="ECO:0000256" key="3">
    <source>
        <dbReference type="PROSITE-ProRule" id="PRU00175"/>
    </source>
</evidence>
<comment type="caution">
    <text evidence="7">The sequence shown here is derived from an EMBL/GenBank/DDBJ whole genome shotgun (WGS) entry which is preliminary data.</text>
</comment>
<keyword evidence="2" id="KW-0862">Zinc</keyword>
<feature type="compositionally biased region" description="Acidic residues" evidence="5">
    <location>
        <begin position="54"/>
        <end position="80"/>
    </location>
</feature>
<feature type="domain" description="RING-type" evidence="6">
    <location>
        <begin position="123"/>
        <end position="170"/>
    </location>
</feature>
<keyword evidence="8" id="KW-1185">Reference proteome</keyword>
<dbReference type="GO" id="GO:0016567">
    <property type="term" value="P:protein ubiquitination"/>
    <property type="evidence" value="ECO:0007669"/>
    <property type="project" value="InterPro"/>
</dbReference>
<dbReference type="InterPro" id="IPR013083">
    <property type="entry name" value="Znf_RING/FYVE/PHD"/>
</dbReference>
<organism evidence="7 8">
    <name type="scientific">Trichomalopsis sarcophagae</name>
    <dbReference type="NCBI Taxonomy" id="543379"/>
    <lineage>
        <taxon>Eukaryota</taxon>
        <taxon>Metazoa</taxon>
        <taxon>Ecdysozoa</taxon>
        <taxon>Arthropoda</taxon>
        <taxon>Hexapoda</taxon>
        <taxon>Insecta</taxon>
        <taxon>Pterygota</taxon>
        <taxon>Neoptera</taxon>
        <taxon>Endopterygota</taxon>
        <taxon>Hymenoptera</taxon>
        <taxon>Apocrita</taxon>
        <taxon>Proctotrupomorpha</taxon>
        <taxon>Chalcidoidea</taxon>
        <taxon>Pteromalidae</taxon>
        <taxon>Pteromalinae</taxon>
        <taxon>Trichomalopsis</taxon>
    </lineage>
</organism>
<name>A0A232EPW6_9HYME</name>
<dbReference type="InterPro" id="IPR037381">
    <property type="entry name" value="RFWD3"/>
</dbReference>
<dbReference type="PANTHER" id="PTHR16047">
    <property type="entry name" value="RFWD3 PROTEIN"/>
    <property type="match status" value="1"/>
</dbReference>
<evidence type="ECO:0000256" key="4">
    <source>
        <dbReference type="SAM" id="Coils"/>
    </source>
</evidence>
<evidence type="ECO:0000256" key="1">
    <source>
        <dbReference type="ARBA" id="ARBA00022771"/>
    </source>
</evidence>
<evidence type="ECO:0000259" key="6">
    <source>
        <dbReference type="PROSITE" id="PS50089"/>
    </source>
</evidence>
<evidence type="ECO:0000256" key="2">
    <source>
        <dbReference type="ARBA" id="ARBA00022833"/>
    </source>
</evidence>
<gene>
    <name evidence="7" type="ORF">TSAR_005885</name>
</gene>
<dbReference type="GO" id="GO:0008270">
    <property type="term" value="F:zinc ion binding"/>
    <property type="evidence" value="ECO:0007669"/>
    <property type="project" value="UniProtKB-KW"/>
</dbReference>
<keyword evidence="1 3" id="KW-0479">Metal-binding</keyword>